<protein>
    <submittedName>
        <fullName evidence="1">Uncharacterized protein</fullName>
    </submittedName>
</protein>
<proteinExistence type="predicted"/>
<dbReference type="Proteomes" id="UP001304650">
    <property type="component" value="Chromosome"/>
</dbReference>
<sequence length="426" mass="50147">MSRNEFGNKSARSRAHLTLVQSMPLLLSSDDHETWWSYFERKYGRTQVTYAQAMETSYVRIWSELNKMADTWERDKQGLYDVFVVLFVMRLADRWMINRGDIDDYTQMAAYYFSRIETGCLERLTTVVQSLHGDLASMKYGTYLDGIASYMADSLLERPRDSAMPWFEVYKLLWTTVLNDQELQKRERVRLRQLAQNERLGTEQCKMAAMLLACLDFIAGDDENAWERITTSQAHVEVEAWFPYLADMASAQEWDRLQRWLLWLRPYMDSAYLSREMEIYLALWKELQGHADVESAYRETMVRLLPSSFWEYESFLMEKEDYRTWSDACVMLGLSPLHLGVEVLKRAEKADAKLLLPVYHHAIEKNIKAGNREAYKSVVKLLKKLGSLYKKLKETSRFEAYVKQLTEQYARHCALQEELKKGKLLI</sequence>
<evidence type="ECO:0000313" key="1">
    <source>
        <dbReference type="EMBL" id="WNR43889.1"/>
    </source>
</evidence>
<gene>
    <name evidence="1" type="ORF">MJB10_22775</name>
</gene>
<evidence type="ECO:0000313" key="2">
    <source>
        <dbReference type="Proteomes" id="UP001304650"/>
    </source>
</evidence>
<organism evidence="1 2">
    <name type="scientific">Paenibacillus roseopurpureus</name>
    <dbReference type="NCBI Taxonomy" id="2918901"/>
    <lineage>
        <taxon>Bacteria</taxon>
        <taxon>Bacillati</taxon>
        <taxon>Bacillota</taxon>
        <taxon>Bacilli</taxon>
        <taxon>Bacillales</taxon>
        <taxon>Paenibacillaceae</taxon>
        <taxon>Paenibacillus</taxon>
    </lineage>
</organism>
<keyword evidence="2" id="KW-1185">Reference proteome</keyword>
<name>A0AA96LMT3_9BACL</name>
<dbReference type="RefSeq" id="WP_314798843.1">
    <property type="nucleotide sequence ID" value="NZ_CP130319.1"/>
</dbReference>
<accession>A0AA96LMT3</accession>
<dbReference type="EMBL" id="CP130319">
    <property type="protein sequence ID" value="WNR43889.1"/>
    <property type="molecule type" value="Genomic_DNA"/>
</dbReference>
<dbReference type="AlphaFoldDB" id="A0AA96LMT3"/>
<reference evidence="1" key="1">
    <citation type="submission" date="2022-02" db="EMBL/GenBank/DDBJ databases">
        <title>Paenibacillus sp. MBLB1832 Whole Genome Shotgun Sequencing.</title>
        <authorList>
            <person name="Hwang C.Y."/>
            <person name="Cho E.-S."/>
            <person name="Seo M.-J."/>
        </authorList>
    </citation>
    <scope>NUCLEOTIDE SEQUENCE</scope>
    <source>
        <strain evidence="1">MBLB1832</strain>
    </source>
</reference>
<dbReference type="KEGG" id="proo:MJB10_22775"/>